<keyword evidence="4" id="KW-1185">Reference proteome</keyword>
<organism evidence="3 4">
    <name type="scientific">Hymenobacter bucti</name>
    <dbReference type="NCBI Taxonomy" id="1844114"/>
    <lineage>
        <taxon>Bacteria</taxon>
        <taxon>Pseudomonadati</taxon>
        <taxon>Bacteroidota</taxon>
        <taxon>Cytophagia</taxon>
        <taxon>Cytophagales</taxon>
        <taxon>Hymenobacteraceae</taxon>
        <taxon>Hymenobacter</taxon>
    </lineage>
</organism>
<sequence length="162" mass="17884">MTTSRTFRLPDSRLVLAGLLLAALPLAAQAQQAGDLTGSRPSAAASRTAASQSAKAGANADAGLASLIKEGVDLNRATADQMPDLYGRFIDAVREQRRQWTERDWTNANDALSRLNARYEAVRTDIDMEDRLRIRSWQGEFRTLQGARKVNQKLDEKNVNVK</sequence>
<dbReference type="Proteomes" id="UP001597197">
    <property type="component" value="Unassembled WGS sequence"/>
</dbReference>
<comment type="caution">
    <text evidence="3">The sequence shown here is derived from an EMBL/GenBank/DDBJ whole genome shotgun (WGS) entry which is preliminary data.</text>
</comment>
<feature type="chain" id="PRO_5047502275" description="DUF3347 domain-containing protein" evidence="2">
    <location>
        <begin position="31"/>
        <end position="162"/>
    </location>
</feature>
<dbReference type="RefSeq" id="WP_382312744.1">
    <property type="nucleotide sequence ID" value="NZ_JBHUFD010000003.1"/>
</dbReference>
<evidence type="ECO:0000256" key="2">
    <source>
        <dbReference type="SAM" id="SignalP"/>
    </source>
</evidence>
<gene>
    <name evidence="3" type="ORF">ACFSDX_07855</name>
</gene>
<evidence type="ECO:0000313" key="3">
    <source>
        <dbReference type="EMBL" id="MFD1872337.1"/>
    </source>
</evidence>
<feature type="region of interest" description="Disordered" evidence="1">
    <location>
        <begin position="37"/>
        <end position="56"/>
    </location>
</feature>
<evidence type="ECO:0008006" key="5">
    <source>
        <dbReference type="Google" id="ProtNLM"/>
    </source>
</evidence>
<proteinExistence type="predicted"/>
<evidence type="ECO:0000313" key="4">
    <source>
        <dbReference type="Proteomes" id="UP001597197"/>
    </source>
</evidence>
<keyword evidence="2" id="KW-0732">Signal</keyword>
<evidence type="ECO:0000256" key="1">
    <source>
        <dbReference type="SAM" id="MobiDB-lite"/>
    </source>
</evidence>
<dbReference type="EMBL" id="JBHUFD010000003">
    <property type="protein sequence ID" value="MFD1872337.1"/>
    <property type="molecule type" value="Genomic_DNA"/>
</dbReference>
<feature type="signal peptide" evidence="2">
    <location>
        <begin position="1"/>
        <end position="30"/>
    </location>
</feature>
<reference evidence="4" key="1">
    <citation type="journal article" date="2019" name="Int. J. Syst. Evol. Microbiol.">
        <title>The Global Catalogue of Microorganisms (GCM) 10K type strain sequencing project: providing services to taxonomists for standard genome sequencing and annotation.</title>
        <authorList>
            <consortium name="The Broad Institute Genomics Platform"/>
            <consortium name="The Broad Institute Genome Sequencing Center for Infectious Disease"/>
            <person name="Wu L."/>
            <person name="Ma J."/>
        </authorList>
    </citation>
    <scope>NUCLEOTIDE SEQUENCE [LARGE SCALE GENOMIC DNA]</scope>
    <source>
        <strain evidence="4">CGMCC 1.15795</strain>
    </source>
</reference>
<name>A0ABW4QSF0_9BACT</name>
<protein>
    <recommendedName>
        <fullName evidence="5">DUF3347 domain-containing protein</fullName>
    </recommendedName>
</protein>
<accession>A0ABW4QSF0</accession>